<dbReference type="Proteomes" id="UP000015103">
    <property type="component" value="Unassembled WGS sequence"/>
</dbReference>
<dbReference type="EnsemblMetazoa" id="RPRC013876-RA">
    <property type="protein sequence ID" value="RPRC013876-PA"/>
    <property type="gene ID" value="RPRC013876"/>
</dbReference>
<keyword evidence="2" id="KW-1185">Reference proteome</keyword>
<dbReference type="AlphaFoldDB" id="T1IC56"/>
<name>T1IC56_RHOPR</name>
<evidence type="ECO:0000313" key="2">
    <source>
        <dbReference type="Proteomes" id="UP000015103"/>
    </source>
</evidence>
<proteinExistence type="predicted"/>
<dbReference type="InParanoid" id="T1IC56"/>
<organism evidence="1 2">
    <name type="scientific">Rhodnius prolixus</name>
    <name type="common">Triatomid bug</name>
    <dbReference type="NCBI Taxonomy" id="13249"/>
    <lineage>
        <taxon>Eukaryota</taxon>
        <taxon>Metazoa</taxon>
        <taxon>Ecdysozoa</taxon>
        <taxon>Arthropoda</taxon>
        <taxon>Hexapoda</taxon>
        <taxon>Insecta</taxon>
        <taxon>Pterygota</taxon>
        <taxon>Neoptera</taxon>
        <taxon>Paraneoptera</taxon>
        <taxon>Hemiptera</taxon>
        <taxon>Heteroptera</taxon>
        <taxon>Panheteroptera</taxon>
        <taxon>Cimicomorpha</taxon>
        <taxon>Reduviidae</taxon>
        <taxon>Triatominae</taxon>
        <taxon>Rhodnius</taxon>
    </lineage>
</organism>
<evidence type="ECO:0000313" key="1">
    <source>
        <dbReference type="EnsemblMetazoa" id="RPRC013876-PA"/>
    </source>
</evidence>
<protein>
    <submittedName>
        <fullName evidence="1">Uncharacterized protein</fullName>
    </submittedName>
</protein>
<accession>T1IC56</accession>
<dbReference type="EMBL" id="ACPB03004445">
    <property type="status" value="NOT_ANNOTATED_CDS"/>
    <property type="molecule type" value="Genomic_DNA"/>
</dbReference>
<sequence>MLSSANIIPIEKLFLKIAFSVLTVAAVAALTVAVIAASVAVAGVVAVPVDEAVKLAAAIVAVAVTLAAAAAVFFKRLSSALSKRDSLTSDMKISLLTRTSGNCHREVEFPLFQVRYGFQFENLPNRTEEPFENPSAAPLFVANIHSCFCYNVKKVLGEGFCLC</sequence>
<reference evidence="1" key="1">
    <citation type="submission" date="2015-05" db="UniProtKB">
        <authorList>
            <consortium name="EnsemblMetazoa"/>
        </authorList>
    </citation>
    <scope>IDENTIFICATION</scope>
</reference>
<dbReference type="HOGENOM" id="CLU_1629125_0_0_1"/>
<dbReference type="VEuPathDB" id="VectorBase:RPRC013876"/>